<evidence type="ECO:0000259" key="2">
    <source>
        <dbReference type="PROSITE" id="PS50887"/>
    </source>
</evidence>
<organism evidence="3 4">
    <name type="scientific">Amycolatopsis tolypomycina</name>
    <dbReference type="NCBI Taxonomy" id="208445"/>
    <lineage>
        <taxon>Bacteria</taxon>
        <taxon>Bacillati</taxon>
        <taxon>Actinomycetota</taxon>
        <taxon>Actinomycetes</taxon>
        <taxon>Pseudonocardiales</taxon>
        <taxon>Pseudonocardiaceae</taxon>
        <taxon>Amycolatopsis</taxon>
    </lineage>
</organism>
<evidence type="ECO:0000256" key="1">
    <source>
        <dbReference type="SAM" id="Phobius"/>
    </source>
</evidence>
<dbReference type="CDD" id="cd01949">
    <property type="entry name" value="GGDEF"/>
    <property type="match status" value="1"/>
</dbReference>
<dbReference type="STRING" id="208445.SAMN04489727_1926"/>
<dbReference type="GO" id="GO:1902201">
    <property type="term" value="P:negative regulation of bacterial-type flagellum-dependent cell motility"/>
    <property type="evidence" value="ECO:0007669"/>
    <property type="project" value="TreeGrafter"/>
</dbReference>
<dbReference type="PANTHER" id="PTHR45138">
    <property type="entry name" value="REGULATORY COMPONENTS OF SENSORY TRANSDUCTION SYSTEM"/>
    <property type="match status" value="1"/>
</dbReference>
<name>A0A1H4JK34_9PSEU</name>
<dbReference type="InterPro" id="IPR029787">
    <property type="entry name" value="Nucleotide_cyclase"/>
</dbReference>
<dbReference type="SUPFAM" id="SSF55073">
    <property type="entry name" value="Nucleotide cyclase"/>
    <property type="match status" value="1"/>
</dbReference>
<gene>
    <name evidence="3" type="ORF">SAMN04489727_1926</name>
</gene>
<feature type="domain" description="GGDEF" evidence="2">
    <location>
        <begin position="324"/>
        <end position="476"/>
    </location>
</feature>
<protein>
    <submittedName>
        <fullName evidence="3">Diguanylate cyclase (GGDEF) domain-containing protein</fullName>
    </submittedName>
</protein>
<feature type="transmembrane region" description="Helical" evidence="1">
    <location>
        <begin position="109"/>
        <end position="133"/>
    </location>
</feature>
<dbReference type="FunFam" id="3.30.70.270:FF:000001">
    <property type="entry name" value="Diguanylate cyclase domain protein"/>
    <property type="match status" value="1"/>
</dbReference>
<dbReference type="EMBL" id="FNSO01000003">
    <property type="protein sequence ID" value="SEB45992.1"/>
    <property type="molecule type" value="Genomic_DNA"/>
</dbReference>
<keyword evidence="1" id="KW-1133">Transmembrane helix</keyword>
<reference evidence="4" key="1">
    <citation type="submission" date="2016-10" db="EMBL/GenBank/DDBJ databases">
        <authorList>
            <person name="Varghese N."/>
            <person name="Submissions S."/>
        </authorList>
    </citation>
    <scope>NUCLEOTIDE SEQUENCE [LARGE SCALE GENOMIC DNA]</scope>
    <source>
        <strain evidence="4">DSM 44544</strain>
    </source>
</reference>
<dbReference type="RefSeq" id="WP_167384530.1">
    <property type="nucleotide sequence ID" value="NZ_FNSO01000003.1"/>
</dbReference>
<dbReference type="GO" id="GO:0052621">
    <property type="term" value="F:diguanylate cyclase activity"/>
    <property type="evidence" value="ECO:0007669"/>
    <property type="project" value="TreeGrafter"/>
</dbReference>
<keyword evidence="4" id="KW-1185">Reference proteome</keyword>
<keyword evidence="1" id="KW-0472">Membrane</keyword>
<feature type="transmembrane region" description="Helical" evidence="1">
    <location>
        <begin position="242"/>
        <end position="275"/>
    </location>
</feature>
<accession>A0A1H4JK34</accession>
<dbReference type="InterPro" id="IPR043128">
    <property type="entry name" value="Rev_trsase/Diguanyl_cyclase"/>
</dbReference>
<dbReference type="AlphaFoldDB" id="A0A1H4JK34"/>
<dbReference type="InterPro" id="IPR000160">
    <property type="entry name" value="GGDEF_dom"/>
</dbReference>
<feature type="transmembrane region" description="Helical" evidence="1">
    <location>
        <begin position="145"/>
        <end position="165"/>
    </location>
</feature>
<dbReference type="SMART" id="SM00267">
    <property type="entry name" value="GGDEF"/>
    <property type="match status" value="1"/>
</dbReference>
<dbReference type="Pfam" id="PF00990">
    <property type="entry name" value="GGDEF"/>
    <property type="match status" value="1"/>
</dbReference>
<keyword evidence="1" id="KW-0812">Transmembrane</keyword>
<dbReference type="PROSITE" id="PS50887">
    <property type="entry name" value="GGDEF"/>
    <property type="match status" value="1"/>
</dbReference>
<dbReference type="GO" id="GO:0005886">
    <property type="term" value="C:plasma membrane"/>
    <property type="evidence" value="ECO:0007669"/>
    <property type="project" value="TreeGrafter"/>
</dbReference>
<dbReference type="InterPro" id="IPR050469">
    <property type="entry name" value="Diguanylate_Cyclase"/>
</dbReference>
<evidence type="ECO:0000313" key="3">
    <source>
        <dbReference type="EMBL" id="SEB45992.1"/>
    </source>
</evidence>
<evidence type="ECO:0000313" key="4">
    <source>
        <dbReference type="Proteomes" id="UP000199622"/>
    </source>
</evidence>
<feature type="transmembrane region" description="Helical" evidence="1">
    <location>
        <begin position="67"/>
        <end position="89"/>
    </location>
</feature>
<feature type="transmembrane region" description="Helical" evidence="1">
    <location>
        <begin position="177"/>
        <end position="197"/>
    </location>
</feature>
<dbReference type="GO" id="GO:0043709">
    <property type="term" value="P:cell adhesion involved in single-species biofilm formation"/>
    <property type="evidence" value="ECO:0007669"/>
    <property type="project" value="TreeGrafter"/>
</dbReference>
<dbReference type="Gene3D" id="3.30.70.270">
    <property type="match status" value="1"/>
</dbReference>
<proteinExistence type="predicted"/>
<dbReference type="PANTHER" id="PTHR45138:SF9">
    <property type="entry name" value="DIGUANYLATE CYCLASE DGCM-RELATED"/>
    <property type="match status" value="1"/>
</dbReference>
<sequence length="487" mass="53000">MQRVAICLTRMISQVRYAARVISHPRSRWRLWEWGRRPVTWALIAEPLVLAWAAVESVDAFGAGIDAVAWVRFAFLCVAAVVYVIGTNVAEERRRGRAGDKTHVDHTSLVFFAAAVVLPVPLAIVLIALVRFHRWWIARKPVHKFVHSSVAICCSALGVHGVAGLTPLREWVGGVQVGLGAPVALGLVGAVAAYYAAQTVMVGAARGLASSVWDQAPAEREDGWRGRLWVHMVGDRSDNAEIVVTLLIAAMITWWALAWLPVLLFVIPVGAYLTIRGQRLEEKQQEIDDLARTAEIDTRTGLLMVAAFEKATAKVLSRAVRGGEPTSLLIIDIDHFKKVNDTFGHTTGDEVLAAIGELLRDVSRPSDLACRWGGEEMVLLLPDTDLVTALAVAERIRAAVEAMTIPITKAAGGDVWYMGLADHNGVRKPEEIRTVSIGVASIPVHGDHFGEAFERADQALYAAKAGGRNRVRAAEAVRLTETDQVVT</sequence>
<dbReference type="NCBIfam" id="TIGR00254">
    <property type="entry name" value="GGDEF"/>
    <property type="match status" value="1"/>
</dbReference>
<dbReference type="Proteomes" id="UP000199622">
    <property type="component" value="Unassembled WGS sequence"/>
</dbReference>